<name>A0A8J7LCE1_9NOST</name>
<dbReference type="CDD" id="cd03398">
    <property type="entry name" value="PAP2_haloperoxidase"/>
    <property type="match status" value="1"/>
</dbReference>
<comment type="caution">
    <text evidence="1">The sequence shown here is derived from an EMBL/GenBank/DDBJ whole genome shotgun (WGS) entry which is preliminary data.</text>
</comment>
<dbReference type="Proteomes" id="UP000632766">
    <property type="component" value="Unassembled WGS sequence"/>
</dbReference>
<accession>A0A8J7LCE1</accession>
<gene>
    <name evidence="1" type="ORF">I8748_20870</name>
</gene>
<reference evidence="1 2" key="1">
    <citation type="journal article" date="2021" name="Int. J. Syst. Evol. Microbiol.">
        <title>Amazonocrinis nigriterrae gen. nov., sp. nov., Atlanticothrix silvestris gen. nov., sp. nov. and Dendronalium phyllosphericum gen. nov., sp. nov., nostocacean cyanobacteria from Brazilian environments.</title>
        <authorList>
            <person name="Alvarenga D.O."/>
            <person name="Andreote A.P.D."/>
            <person name="Branco L.H.Z."/>
            <person name="Delbaje E."/>
            <person name="Cruz R.B."/>
            <person name="Varani A.M."/>
            <person name="Fiore M.F."/>
        </authorList>
    </citation>
    <scope>NUCLEOTIDE SEQUENCE [LARGE SCALE GENOMIC DNA]</scope>
    <source>
        <strain evidence="1 2">CENA67</strain>
    </source>
</reference>
<sequence>MGTSSRTDRYIIKRFILLSLAVLLVVVVTPSFLHQSAQTVAQTTNTKTAKATNVVTDWNETAIKVTQAAAVSATSQFRALAITHAAIFDAVNASDRRYTPYAVDIKAPSGTSIEAAAASAGYSVLTSLYPAQQTTLDAALTASLAKIPESQGKTDGINLGKQVATKIIALRSQDGWDAKVDYKPGTGPGVWQPTPPTFAAALTPQIAKATPFTFKNIDQFQVPPPLALNSAPYAKEINEVKSIGGKNSKVRTADQTAAAIFWTVPTPLIWNAAARAAAIKKGIDILDSARLFALLNLAGTDGYIAGYGIKYKYNFWRPVTAIRNADVAGNPAISADPNWEPLLITPAHPDYISGHCVSSGAPERILQKFFGSDKVNLSFTFPLNTGVTRSYTSFSQIGKEVGEARIWGGIHTRTADIQGEKLGYQVADYAFQNFLRPIKK</sequence>
<dbReference type="InterPro" id="IPR036938">
    <property type="entry name" value="PAP2/HPO_sf"/>
</dbReference>
<evidence type="ECO:0000313" key="2">
    <source>
        <dbReference type="Proteomes" id="UP000632766"/>
    </source>
</evidence>
<dbReference type="Gene3D" id="1.10.606.20">
    <property type="match status" value="1"/>
</dbReference>
<evidence type="ECO:0000313" key="1">
    <source>
        <dbReference type="EMBL" id="MBH8564606.1"/>
    </source>
</evidence>
<organism evidence="1 2">
    <name type="scientific">Amazonocrinis nigriterrae CENA67</name>
    <dbReference type="NCBI Taxonomy" id="2794033"/>
    <lineage>
        <taxon>Bacteria</taxon>
        <taxon>Bacillati</taxon>
        <taxon>Cyanobacteriota</taxon>
        <taxon>Cyanophyceae</taxon>
        <taxon>Nostocales</taxon>
        <taxon>Nostocaceae</taxon>
        <taxon>Amazonocrinis</taxon>
        <taxon>Amazonocrinis nigriterrae</taxon>
    </lineage>
</organism>
<dbReference type="SUPFAM" id="SSF48317">
    <property type="entry name" value="Acid phosphatase/Vanadium-dependent haloperoxidase"/>
    <property type="match status" value="1"/>
</dbReference>
<protein>
    <submittedName>
        <fullName evidence="1">Phosphatase PAP2 family protein</fullName>
    </submittedName>
</protein>
<dbReference type="EMBL" id="JAECZC010000047">
    <property type="protein sequence ID" value="MBH8564606.1"/>
    <property type="molecule type" value="Genomic_DNA"/>
</dbReference>
<proteinExistence type="predicted"/>
<dbReference type="PANTHER" id="PTHR34599:SF1">
    <property type="entry name" value="PHOSPHATIDIC ACID PHOSPHATASE TYPE 2_HALOPEROXIDASE DOMAIN-CONTAINING PROTEIN"/>
    <property type="match status" value="1"/>
</dbReference>
<keyword evidence="2" id="KW-1185">Reference proteome</keyword>
<dbReference type="PANTHER" id="PTHR34599">
    <property type="entry name" value="PEROXIDASE-RELATED"/>
    <property type="match status" value="1"/>
</dbReference>
<dbReference type="RefSeq" id="WP_198126438.1">
    <property type="nucleotide sequence ID" value="NZ_JAECZC010000047.1"/>
</dbReference>
<dbReference type="InterPro" id="IPR052559">
    <property type="entry name" value="V-haloperoxidase"/>
</dbReference>
<dbReference type="AlphaFoldDB" id="A0A8J7LCE1"/>